<evidence type="ECO:0000256" key="3">
    <source>
        <dbReference type="ARBA" id="ARBA00023125"/>
    </source>
</evidence>
<reference evidence="7" key="1">
    <citation type="journal article" date="2019" name="Int. J. Syst. Evol. Microbiol.">
        <title>The Global Catalogue of Microorganisms (GCM) 10K type strain sequencing project: providing services to taxonomists for standard genome sequencing and annotation.</title>
        <authorList>
            <consortium name="The Broad Institute Genomics Platform"/>
            <consortium name="The Broad Institute Genome Sequencing Center for Infectious Disease"/>
            <person name="Wu L."/>
            <person name="Ma J."/>
        </authorList>
    </citation>
    <scope>NUCLEOTIDE SEQUENCE [LARGE SCALE GENOMIC DNA]</scope>
    <source>
        <strain evidence="7">CECT 8288</strain>
    </source>
</reference>
<evidence type="ECO:0000256" key="2">
    <source>
        <dbReference type="ARBA" id="ARBA00023015"/>
    </source>
</evidence>
<comment type="caution">
    <text evidence="6">The sequence shown here is derived from an EMBL/GenBank/DDBJ whole genome shotgun (WGS) entry which is preliminary data.</text>
</comment>
<dbReference type="InterPro" id="IPR005119">
    <property type="entry name" value="LysR_subst-bd"/>
</dbReference>
<dbReference type="SUPFAM" id="SSF53850">
    <property type="entry name" value="Periplasmic binding protein-like II"/>
    <property type="match status" value="1"/>
</dbReference>
<keyword evidence="7" id="KW-1185">Reference proteome</keyword>
<dbReference type="PANTHER" id="PTHR30537">
    <property type="entry name" value="HTH-TYPE TRANSCRIPTIONAL REGULATOR"/>
    <property type="match status" value="1"/>
</dbReference>
<evidence type="ECO:0000313" key="7">
    <source>
        <dbReference type="Proteomes" id="UP001595710"/>
    </source>
</evidence>
<dbReference type="Gene3D" id="3.40.190.290">
    <property type="match status" value="1"/>
</dbReference>
<dbReference type="CDD" id="cd08422">
    <property type="entry name" value="PBP2_CrgA_like"/>
    <property type="match status" value="1"/>
</dbReference>
<sequence>MDQLRALKYFVAVAQTGSFTQAAARFNVPPSSLSRRVADLEASLGATLLKRTTRVVKLTEVGRNYYLQVDAIIRALEQSDESVRSYHSEPMGRLKISSMVGFGEQVLIPLLDQFSVQYPKVMLDLTLSDQLSAFDRDDVDIAIRGGYAPNERVVAVKLMQNDFYPVAAQAYLDSAGTPKHPFDLKAHRGLFFQSPTGPTPWLCFVENQWHDVSGTPVLISNSGHWLVDRAVKGEGILMLPKWVTQPYLESGALQEIHFDTPVNITQQPDFGVFLLYQKQRYLVPKIKTAVDFIVSNLKA</sequence>
<dbReference type="InterPro" id="IPR036388">
    <property type="entry name" value="WH-like_DNA-bd_sf"/>
</dbReference>
<accession>A0ABV7WU11</accession>
<evidence type="ECO:0000259" key="5">
    <source>
        <dbReference type="PROSITE" id="PS50931"/>
    </source>
</evidence>
<feature type="domain" description="HTH lysR-type" evidence="5">
    <location>
        <begin position="1"/>
        <end position="59"/>
    </location>
</feature>
<keyword evidence="2" id="KW-0805">Transcription regulation</keyword>
<dbReference type="InterPro" id="IPR058163">
    <property type="entry name" value="LysR-type_TF_proteobact-type"/>
</dbReference>
<dbReference type="EMBL" id="JBHRYN010000011">
    <property type="protein sequence ID" value="MFC3701824.1"/>
    <property type="molecule type" value="Genomic_DNA"/>
</dbReference>
<protein>
    <submittedName>
        <fullName evidence="6">LysR family transcriptional regulator</fullName>
    </submittedName>
</protein>
<comment type="similarity">
    <text evidence="1">Belongs to the LysR transcriptional regulatory family.</text>
</comment>
<keyword evidence="3" id="KW-0238">DNA-binding</keyword>
<gene>
    <name evidence="6" type="ORF">ACFOND_09255</name>
</gene>
<dbReference type="RefSeq" id="WP_290283162.1">
    <property type="nucleotide sequence ID" value="NZ_JAUFQI010000001.1"/>
</dbReference>
<dbReference type="Proteomes" id="UP001595710">
    <property type="component" value="Unassembled WGS sequence"/>
</dbReference>
<dbReference type="Pfam" id="PF00126">
    <property type="entry name" value="HTH_1"/>
    <property type="match status" value="1"/>
</dbReference>
<proteinExistence type="inferred from homology"/>
<evidence type="ECO:0000256" key="1">
    <source>
        <dbReference type="ARBA" id="ARBA00009437"/>
    </source>
</evidence>
<name>A0ABV7WU11_9GAMM</name>
<dbReference type="PANTHER" id="PTHR30537:SF5">
    <property type="entry name" value="HTH-TYPE TRANSCRIPTIONAL ACTIVATOR TTDR-RELATED"/>
    <property type="match status" value="1"/>
</dbReference>
<dbReference type="Pfam" id="PF03466">
    <property type="entry name" value="LysR_substrate"/>
    <property type="match status" value="1"/>
</dbReference>
<dbReference type="Gene3D" id="1.10.10.10">
    <property type="entry name" value="Winged helix-like DNA-binding domain superfamily/Winged helix DNA-binding domain"/>
    <property type="match status" value="1"/>
</dbReference>
<organism evidence="6 7">
    <name type="scientific">Reinekea marina</name>
    <dbReference type="NCBI Taxonomy" id="1310421"/>
    <lineage>
        <taxon>Bacteria</taxon>
        <taxon>Pseudomonadati</taxon>
        <taxon>Pseudomonadota</taxon>
        <taxon>Gammaproteobacteria</taxon>
        <taxon>Oceanospirillales</taxon>
        <taxon>Saccharospirillaceae</taxon>
        <taxon>Reinekea</taxon>
    </lineage>
</organism>
<keyword evidence="4" id="KW-0804">Transcription</keyword>
<dbReference type="InterPro" id="IPR036390">
    <property type="entry name" value="WH_DNA-bd_sf"/>
</dbReference>
<evidence type="ECO:0000256" key="4">
    <source>
        <dbReference type="ARBA" id="ARBA00023163"/>
    </source>
</evidence>
<evidence type="ECO:0000313" key="6">
    <source>
        <dbReference type="EMBL" id="MFC3701824.1"/>
    </source>
</evidence>
<dbReference type="SUPFAM" id="SSF46785">
    <property type="entry name" value="Winged helix' DNA-binding domain"/>
    <property type="match status" value="1"/>
</dbReference>
<dbReference type="PROSITE" id="PS50931">
    <property type="entry name" value="HTH_LYSR"/>
    <property type="match status" value="1"/>
</dbReference>
<dbReference type="InterPro" id="IPR000847">
    <property type="entry name" value="LysR_HTH_N"/>
</dbReference>